<dbReference type="RefSeq" id="YP_010246289.1">
    <property type="nucleotide sequence ID" value="NC_060134.1"/>
</dbReference>
<accession>A0A3G3M9L9</accession>
<dbReference type="GO" id="GO:0003677">
    <property type="term" value="F:DNA binding"/>
    <property type="evidence" value="ECO:0007669"/>
    <property type="project" value="InterPro"/>
</dbReference>
<dbReference type="EMBL" id="MH976515">
    <property type="protein sequence ID" value="AYR03192.1"/>
    <property type="molecule type" value="Genomic_DNA"/>
</dbReference>
<reference evidence="3 4" key="1">
    <citation type="submission" date="2018-09" db="EMBL/GenBank/DDBJ databases">
        <authorList>
            <person name="Amanuel B.M."/>
            <person name="Anspach C.J."/>
            <person name="Chiquito R.J."/>
            <person name="Gales J.M."/>
            <person name="Hall T."/>
            <person name="Hotaki K."/>
            <person name="Lozano B."/>
            <person name="Mugisha B."/>
            <person name="Fogarty M.P."/>
            <person name="Leadon S.A."/>
            <person name="Molloy S.D."/>
            <person name="Garlena R.A."/>
            <person name="Russell D.A."/>
            <person name="Pope W.H."/>
            <person name="Jacobs-Sera D."/>
            <person name="Hatfull G.F."/>
        </authorList>
    </citation>
    <scope>NUCLEOTIDE SEQUENCE [LARGE SCALE GENOMIC DNA]</scope>
</reference>
<dbReference type="InterPro" id="IPR001387">
    <property type="entry name" value="Cro/C1-type_HTH"/>
</dbReference>
<evidence type="ECO:0000256" key="1">
    <source>
        <dbReference type="SAM" id="MobiDB-lite"/>
    </source>
</evidence>
<evidence type="ECO:0000259" key="2">
    <source>
        <dbReference type="Pfam" id="PF13443"/>
    </source>
</evidence>
<dbReference type="Pfam" id="PF13443">
    <property type="entry name" value="HTH_26"/>
    <property type="match status" value="1"/>
</dbReference>
<evidence type="ECO:0000313" key="4">
    <source>
        <dbReference type="Proteomes" id="UP000280547"/>
    </source>
</evidence>
<keyword evidence="4" id="KW-1185">Reference proteome</keyword>
<sequence>MFGNPNRVLAPPNDPAVVSSTVSSTTAARTAGTKAQNPSYAMALDYKQINNLMQVAEIPSITRLAKTSGVSRTVLTEFMDGKPGVSAKTVGALAGALGTYPDRIARWMRAA</sequence>
<feature type="compositionally biased region" description="Low complexity" evidence="1">
    <location>
        <begin position="16"/>
        <end position="31"/>
    </location>
</feature>
<feature type="domain" description="HTH cro/C1-type" evidence="2">
    <location>
        <begin position="49"/>
        <end position="101"/>
    </location>
</feature>
<dbReference type="Gene3D" id="1.10.260.40">
    <property type="entry name" value="lambda repressor-like DNA-binding domains"/>
    <property type="match status" value="1"/>
</dbReference>
<dbReference type="KEGG" id="vg:70080833"/>
<evidence type="ECO:0000313" key="3">
    <source>
        <dbReference type="EMBL" id="AYR03192.1"/>
    </source>
</evidence>
<gene>
    <name evidence="3" type="primary">44</name>
    <name evidence="3" type="ORF">SEA_OCTOBIEN14_44</name>
</gene>
<proteinExistence type="predicted"/>
<organism evidence="3 4">
    <name type="scientific">Gordonia phage Octobien14</name>
    <dbReference type="NCBI Taxonomy" id="2483673"/>
    <lineage>
        <taxon>Viruses</taxon>
        <taxon>Duplodnaviria</taxon>
        <taxon>Heunggongvirae</taxon>
        <taxon>Uroviricota</taxon>
        <taxon>Caudoviricetes</taxon>
        <taxon>Deeyouvirinae</taxon>
        <taxon>Octobienvirus</taxon>
        <taxon>Octobienvirus octobien14</taxon>
    </lineage>
</organism>
<dbReference type="InterPro" id="IPR010982">
    <property type="entry name" value="Lambda_DNA-bd_dom_sf"/>
</dbReference>
<dbReference type="Proteomes" id="UP000280547">
    <property type="component" value="Segment"/>
</dbReference>
<dbReference type="SUPFAM" id="SSF47413">
    <property type="entry name" value="lambda repressor-like DNA-binding domains"/>
    <property type="match status" value="1"/>
</dbReference>
<name>A0A3G3M9L9_9CAUD</name>
<dbReference type="GeneID" id="70080833"/>
<feature type="region of interest" description="Disordered" evidence="1">
    <location>
        <begin position="1"/>
        <end position="34"/>
    </location>
</feature>
<protein>
    <submittedName>
        <fullName evidence="3">Helix-turn-helix DNA binding domain protein</fullName>
    </submittedName>
</protein>